<protein>
    <submittedName>
        <fullName evidence="1">Uncharacterized protein</fullName>
    </submittedName>
</protein>
<name>A0A1N6N3G3_9GAMM</name>
<dbReference type="AlphaFoldDB" id="A0A1N6N3G3"/>
<keyword evidence="2" id="KW-1185">Reference proteome</keyword>
<sequence>MHDNLANPDHTDSLPGAQALAELFCEGVAQPHEFDWVKHAIGRLEAQTSELLVEGLDAPTNPELSPDLKGMLTGAPIAAALISWVRTSPRAALATRALVAVVNHAIAHPGLYYQGDATRQQQRYEAGLGLRRLIALKGELSKTLGARETDLMVALTTAAATLTHQPGIAATTPSYVQRLVDWLTKASAEFPLPAPTPLLDRTPALVPGPSCVIDESVDRARDAGMPQELVVRVDADGEPEEVLTTMAHTVPGIHRVLGRGPRLALNHLQIRAARTAATVGRVGRIEAITDGTISALGHALHQADVPASVRAVVVALLYAGVPAGQLMRWRIVDSYEHLAPDEIGMLCRPLALCVPTAAANGLPMPSPEHADACRPSVPHVLLMLPPELPFAQDVTRWVGERGIEQAFATRTHVLAARDWLITHAAATGSPVTLRRLPQVFREAVAATNVGTAEAALLTGHGTRGTGAASHYYSARQVEVGRWHLGALRWIAVRLGMPGPLSQPITPVEGFVGSKRHPTDAAVAAYMAALRAVPTSGRAGRPTIAVRAAHHARLQAIVFEIALWCSGARPFLHALDGLLHAGDVLAIDDKARPGGAGRSAARMVPVCSTLSSALAVWRGHRARLKNVLHWAEEPPLWFSITGEGQWRAATWSELRAPLPLSALPKNASRQWFRSALSARAVAGPVLDGWMGHAQLGSEPGAPQLGIAPAQVDPIALAALEAMTQALGLPQLRRSA</sequence>
<organism evidence="1 2">
    <name type="scientific">Solilutibacter tolerans</name>
    <dbReference type="NCBI Taxonomy" id="1604334"/>
    <lineage>
        <taxon>Bacteria</taxon>
        <taxon>Pseudomonadati</taxon>
        <taxon>Pseudomonadota</taxon>
        <taxon>Gammaproteobacteria</taxon>
        <taxon>Lysobacterales</taxon>
        <taxon>Lysobacteraceae</taxon>
        <taxon>Solilutibacter</taxon>
    </lineage>
</organism>
<dbReference type="OrthoDB" id="6125299at2"/>
<gene>
    <name evidence="1" type="ORF">SAMN05421546_0061</name>
</gene>
<dbReference type="EMBL" id="FTLW01000001">
    <property type="protein sequence ID" value="SIP86630.1"/>
    <property type="molecule type" value="Genomic_DNA"/>
</dbReference>
<evidence type="ECO:0000313" key="2">
    <source>
        <dbReference type="Proteomes" id="UP000241788"/>
    </source>
</evidence>
<accession>A0A1N6N3G3</accession>
<dbReference type="STRING" id="1604334.SAMN05421546_0061"/>
<reference evidence="2" key="1">
    <citation type="submission" date="2017-01" db="EMBL/GenBank/DDBJ databases">
        <authorList>
            <person name="Varghese N."/>
            <person name="Submissions S."/>
        </authorList>
    </citation>
    <scope>NUCLEOTIDE SEQUENCE [LARGE SCALE GENOMIC DNA]</scope>
    <source>
        <strain evidence="2">UM1</strain>
    </source>
</reference>
<dbReference type="Proteomes" id="UP000241788">
    <property type="component" value="Unassembled WGS sequence"/>
</dbReference>
<dbReference type="RefSeq" id="WP_129582768.1">
    <property type="nucleotide sequence ID" value="NZ_FTLW01000001.1"/>
</dbReference>
<evidence type="ECO:0000313" key="1">
    <source>
        <dbReference type="EMBL" id="SIP86630.1"/>
    </source>
</evidence>
<proteinExistence type="predicted"/>